<proteinExistence type="predicted"/>
<dbReference type="Proteomes" id="UP000031443">
    <property type="component" value="Unassembled WGS sequence"/>
</dbReference>
<gene>
    <name evidence="1" type="ORF">UY3_13033</name>
</gene>
<name>M7AYP9_CHEMY</name>
<sequence>MGWLYAQEIRHPKASLYCTSKRTRFNGQRLELSRGLFNQILVAATWGLKCQPAFPVLLLITASGRVALKLLFKLRAPSPHWPGAVNRDQWELQSAKPADAAESLCTGVVQALWKERNGILPPVAELFSDYTCSFWTCTQKRL</sequence>
<reference evidence="2" key="1">
    <citation type="journal article" date="2013" name="Nat. Genet.">
        <title>The draft genomes of soft-shell turtle and green sea turtle yield insights into the development and evolution of the turtle-specific body plan.</title>
        <authorList>
            <person name="Wang Z."/>
            <person name="Pascual-Anaya J."/>
            <person name="Zadissa A."/>
            <person name="Li W."/>
            <person name="Niimura Y."/>
            <person name="Huang Z."/>
            <person name="Li C."/>
            <person name="White S."/>
            <person name="Xiong Z."/>
            <person name="Fang D."/>
            <person name="Wang B."/>
            <person name="Ming Y."/>
            <person name="Chen Y."/>
            <person name="Zheng Y."/>
            <person name="Kuraku S."/>
            <person name="Pignatelli M."/>
            <person name="Herrero J."/>
            <person name="Beal K."/>
            <person name="Nozawa M."/>
            <person name="Li Q."/>
            <person name="Wang J."/>
            <person name="Zhang H."/>
            <person name="Yu L."/>
            <person name="Shigenobu S."/>
            <person name="Wang J."/>
            <person name="Liu J."/>
            <person name="Flicek P."/>
            <person name="Searle S."/>
            <person name="Wang J."/>
            <person name="Kuratani S."/>
            <person name="Yin Y."/>
            <person name="Aken B."/>
            <person name="Zhang G."/>
            <person name="Irie N."/>
        </authorList>
    </citation>
    <scope>NUCLEOTIDE SEQUENCE [LARGE SCALE GENOMIC DNA]</scope>
</reference>
<protein>
    <submittedName>
        <fullName evidence="1">Uncharacterized protein</fullName>
    </submittedName>
</protein>
<evidence type="ECO:0000313" key="2">
    <source>
        <dbReference type="Proteomes" id="UP000031443"/>
    </source>
</evidence>
<organism evidence="1 2">
    <name type="scientific">Chelonia mydas</name>
    <name type="common">Green sea-turtle</name>
    <name type="synonym">Chelonia agassizi</name>
    <dbReference type="NCBI Taxonomy" id="8469"/>
    <lineage>
        <taxon>Eukaryota</taxon>
        <taxon>Metazoa</taxon>
        <taxon>Chordata</taxon>
        <taxon>Craniata</taxon>
        <taxon>Vertebrata</taxon>
        <taxon>Euteleostomi</taxon>
        <taxon>Archelosauria</taxon>
        <taxon>Testudinata</taxon>
        <taxon>Testudines</taxon>
        <taxon>Cryptodira</taxon>
        <taxon>Durocryptodira</taxon>
        <taxon>Americhelydia</taxon>
        <taxon>Chelonioidea</taxon>
        <taxon>Cheloniidae</taxon>
        <taxon>Chelonia</taxon>
    </lineage>
</organism>
<dbReference type="EMBL" id="KB553459">
    <property type="protein sequence ID" value="EMP29844.1"/>
    <property type="molecule type" value="Genomic_DNA"/>
</dbReference>
<keyword evidence="2" id="KW-1185">Reference proteome</keyword>
<accession>M7AYP9</accession>
<evidence type="ECO:0000313" key="1">
    <source>
        <dbReference type="EMBL" id="EMP29844.1"/>
    </source>
</evidence>
<dbReference type="AlphaFoldDB" id="M7AYP9"/>